<dbReference type="RefSeq" id="WP_007635257.1">
    <property type="nucleotide sequence ID" value="NC_020514.1"/>
</dbReference>
<evidence type="ECO:0000313" key="1">
    <source>
        <dbReference type="EMBL" id="AGH45632.1"/>
    </source>
</evidence>
<name>K6YTS2_9ALTE</name>
<dbReference type="KEGG" id="gps:C427_3523"/>
<dbReference type="PATRIC" id="fig|1129794.4.peg.3504"/>
<reference evidence="1 2" key="1">
    <citation type="journal article" date="2013" name="Genome Announc.">
        <title>Complete Genome Sequence of Glaciecola psychrophila Strain 170T.</title>
        <authorList>
            <person name="Yin J."/>
            <person name="Chen J."/>
            <person name="Liu G."/>
            <person name="Yu Y."/>
            <person name="Song L."/>
            <person name="Wang X."/>
            <person name="Qu X."/>
        </authorList>
    </citation>
    <scope>NUCLEOTIDE SEQUENCE [LARGE SCALE GENOMIC DNA]</scope>
    <source>
        <strain evidence="1 2">170</strain>
    </source>
</reference>
<dbReference type="EMBL" id="CP003837">
    <property type="protein sequence ID" value="AGH45632.1"/>
    <property type="molecule type" value="Genomic_DNA"/>
</dbReference>
<gene>
    <name evidence="1" type="ORF">C427_3523</name>
</gene>
<dbReference type="AlphaFoldDB" id="K6YTS2"/>
<dbReference type="HOGENOM" id="CLU_166131_0_0_6"/>
<proteinExistence type="predicted"/>
<dbReference type="OrthoDB" id="6322227at2"/>
<protein>
    <submittedName>
        <fullName evidence="1">Uncharacterized protein</fullName>
    </submittedName>
</protein>
<dbReference type="eggNOG" id="ENOG50334IF">
    <property type="taxonomic scope" value="Bacteria"/>
</dbReference>
<evidence type="ECO:0000313" key="2">
    <source>
        <dbReference type="Proteomes" id="UP000011864"/>
    </source>
</evidence>
<organism evidence="1 2">
    <name type="scientific">Paraglaciecola psychrophila 170</name>
    <dbReference type="NCBI Taxonomy" id="1129794"/>
    <lineage>
        <taxon>Bacteria</taxon>
        <taxon>Pseudomonadati</taxon>
        <taxon>Pseudomonadota</taxon>
        <taxon>Gammaproteobacteria</taxon>
        <taxon>Alteromonadales</taxon>
        <taxon>Alteromonadaceae</taxon>
        <taxon>Paraglaciecola</taxon>
    </lineage>
</organism>
<dbReference type="Proteomes" id="UP000011864">
    <property type="component" value="Chromosome"/>
</dbReference>
<dbReference type="STRING" id="1129794.C427_3523"/>
<sequence>MSYQHTRNRVRDKPKTAQQDNIDKQILCLHKAMAEKLIANHHYIPQVMETIEVRYESGKMRHGAYLFWTSLMEHIHQPELFMATILEDSSQIIKYRRQTVFVGVLTESERNEALEINLFQ</sequence>
<keyword evidence="2" id="KW-1185">Reference proteome</keyword>
<accession>K6YTS2</accession>